<dbReference type="SUPFAM" id="SSF102462">
    <property type="entry name" value="Peptidyl-tRNA hydrolase II"/>
    <property type="match status" value="1"/>
</dbReference>
<dbReference type="EC" id="3.1.1.29" evidence="1"/>
<protein>
    <recommendedName>
        <fullName evidence="1">peptidyl-tRNA hydrolase</fullName>
        <ecNumber evidence="1">3.1.1.29</ecNumber>
    </recommendedName>
</protein>
<dbReference type="NCBIfam" id="TIGR00283">
    <property type="entry name" value="arch_pth2"/>
    <property type="match status" value="1"/>
</dbReference>
<dbReference type="InterPro" id="IPR002833">
    <property type="entry name" value="PTH2"/>
</dbReference>
<evidence type="ECO:0000313" key="7">
    <source>
        <dbReference type="EMBL" id="KAJ7357147.1"/>
    </source>
</evidence>
<dbReference type="PANTHER" id="PTHR12649">
    <property type="entry name" value="PEPTIDYL-TRNA HYDROLASE 2"/>
    <property type="match status" value="1"/>
</dbReference>
<evidence type="ECO:0000313" key="8">
    <source>
        <dbReference type="Proteomes" id="UP001218218"/>
    </source>
</evidence>
<gene>
    <name evidence="7" type="ORF">DFH08DRAFT_851164</name>
</gene>
<dbReference type="Gene3D" id="3.40.1490.10">
    <property type="entry name" value="Bit1"/>
    <property type="match status" value="1"/>
</dbReference>
<dbReference type="FunFam" id="3.40.1490.10:FF:000001">
    <property type="entry name" value="Peptidyl-tRNA hydrolase 2"/>
    <property type="match status" value="1"/>
</dbReference>
<sequence length="179" mass="18926">MALVATYLAVITASLSLGYYTGTTSDQLPEVPLHRQFEAHSDADDSDSESESEDGDVSSLTALDDCKLVLAVRTDLGMTTGKIAAQCSHATLACYKTLLSKNPSLLRKWAQAGYLKSVVRCSDEDALLVLQAQAQSLNLCARSIQDAGRTQIAANTTTVLGIAGPTALIEQLTGELSAF</sequence>
<dbReference type="GO" id="GO:0004045">
    <property type="term" value="F:peptidyl-tRNA hydrolase activity"/>
    <property type="evidence" value="ECO:0007669"/>
    <property type="project" value="UniProtKB-EC"/>
</dbReference>
<evidence type="ECO:0000256" key="2">
    <source>
        <dbReference type="ARBA" id="ARBA00022801"/>
    </source>
</evidence>
<keyword evidence="8" id="KW-1185">Reference proteome</keyword>
<name>A0AAD7AG04_9AGAR</name>
<dbReference type="InterPro" id="IPR023476">
    <property type="entry name" value="Pep_tRNA_hydro_II_dom_sf"/>
</dbReference>
<dbReference type="Proteomes" id="UP001218218">
    <property type="component" value="Unassembled WGS sequence"/>
</dbReference>
<accession>A0AAD7AG04</accession>
<evidence type="ECO:0000256" key="3">
    <source>
        <dbReference type="ARBA" id="ARBA00038050"/>
    </source>
</evidence>
<proteinExistence type="inferred from homology"/>
<organism evidence="7 8">
    <name type="scientific">Mycena albidolilacea</name>
    <dbReference type="NCBI Taxonomy" id="1033008"/>
    <lineage>
        <taxon>Eukaryota</taxon>
        <taxon>Fungi</taxon>
        <taxon>Dikarya</taxon>
        <taxon>Basidiomycota</taxon>
        <taxon>Agaricomycotina</taxon>
        <taxon>Agaricomycetes</taxon>
        <taxon>Agaricomycetidae</taxon>
        <taxon>Agaricales</taxon>
        <taxon>Marasmiineae</taxon>
        <taxon>Mycenaceae</taxon>
        <taxon>Mycena</taxon>
    </lineage>
</organism>
<comment type="similarity">
    <text evidence="3">Belongs to the PTH2 family.</text>
</comment>
<feature type="signal peptide" evidence="6">
    <location>
        <begin position="1"/>
        <end position="18"/>
    </location>
</feature>
<dbReference type="PANTHER" id="PTHR12649:SF11">
    <property type="entry name" value="PEPTIDYL-TRNA HYDROLASE 2, MITOCHONDRIAL"/>
    <property type="match status" value="1"/>
</dbReference>
<comment type="catalytic activity">
    <reaction evidence="4">
        <text>an N-acyl-L-alpha-aminoacyl-tRNA + H2O = an N-acyl-L-amino acid + a tRNA + H(+)</text>
        <dbReference type="Rhea" id="RHEA:54448"/>
        <dbReference type="Rhea" id="RHEA-COMP:10123"/>
        <dbReference type="Rhea" id="RHEA-COMP:13883"/>
        <dbReference type="ChEBI" id="CHEBI:15377"/>
        <dbReference type="ChEBI" id="CHEBI:15378"/>
        <dbReference type="ChEBI" id="CHEBI:59874"/>
        <dbReference type="ChEBI" id="CHEBI:78442"/>
        <dbReference type="ChEBI" id="CHEBI:138191"/>
        <dbReference type="EC" id="3.1.1.29"/>
    </reaction>
</comment>
<dbReference type="GO" id="GO:0005829">
    <property type="term" value="C:cytosol"/>
    <property type="evidence" value="ECO:0007669"/>
    <property type="project" value="TreeGrafter"/>
</dbReference>
<evidence type="ECO:0000256" key="1">
    <source>
        <dbReference type="ARBA" id="ARBA00013260"/>
    </source>
</evidence>
<feature type="compositionally biased region" description="Acidic residues" evidence="5">
    <location>
        <begin position="44"/>
        <end position="56"/>
    </location>
</feature>
<evidence type="ECO:0000256" key="5">
    <source>
        <dbReference type="SAM" id="MobiDB-lite"/>
    </source>
</evidence>
<comment type="caution">
    <text evidence="7">The sequence shown here is derived from an EMBL/GenBank/DDBJ whole genome shotgun (WGS) entry which is preliminary data.</text>
</comment>
<dbReference type="EMBL" id="JARIHO010000008">
    <property type="protein sequence ID" value="KAJ7357147.1"/>
    <property type="molecule type" value="Genomic_DNA"/>
</dbReference>
<feature type="region of interest" description="Disordered" evidence="5">
    <location>
        <begin position="38"/>
        <end position="58"/>
    </location>
</feature>
<dbReference type="CDD" id="cd02430">
    <property type="entry name" value="PTH2"/>
    <property type="match status" value="1"/>
</dbReference>
<evidence type="ECO:0000256" key="4">
    <source>
        <dbReference type="ARBA" id="ARBA00048707"/>
    </source>
</evidence>
<keyword evidence="6" id="KW-0732">Signal</keyword>
<reference evidence="7" key="1">
    <citation type="submission" date="2023-03" db="EMBL/GenBank/DDBJ databases">
        <title>Massive genome expansion in bonnet fungi (Mycena s.s.) driven by repeated elements and novel gene families across ecological guilds.</title>
        <authorList>
            <consortium name="Lawrence Berkeley National Laboratory"/>
            <person name="Harder C.B."/>
            <person name="Miyauchi S."/>
            <person name="Viragh M."/>
            <person name="Kuo A."/>
            <person name="Thoen E."/>
            <person name="Andreopoulos B."/>
            <person name="Lu D."/>
            <person name="Skrede I."/>
            <person name="Drula E."/>
            <person name="Henrissat B."/>
            <person name="Morin E."/>
            <person name="Kohler A."/>
            <person name="Barry K."/>
            <person name="LaButti K."/>
            <person name="Morin E."/>
            <person name="Salamov A."/>
            <person name="Lipzen A."/>
            <person name="Mereny Z."/>
            <person name="Hegedus B."/>
            <person name="Baldrian P."/>
            <person name="Stursova M."/>
            <person name="Weitz H."/>
            <person name="Taylor A."/>
            <person name="Grigoriev I.V."/>
            <person name="Nagy L.G."/>
            <person name="Martin F."/>
            <person name="Kauserud H."/>
        </authorList>
    </citation>
    <scope>NUCLEOTIDE SEQUENCE</scope>
    <source>
        <strain evidence="7">CBHHK002</strain>
    </source>
</reference>
<dbReference type="AlphaFoldDB" id="A0AAD7AG04"/>
<dbReference type="Pfam" id="PF01981">
    <property type="entry name" value="PTH2"/>
    <property type="match status" value="1"/>
</dbReference>
<evidence type="ECO:0000256" key="6">
    <source>
        <dbReference type="SAM" id="SignalP"/>
    </source>
</evidence>
<feature type="chain" id="PRO_5041995865" description="peptidyl-tRNA hydrolase" evidence="6">
    <location>
        <begin position="19"/>
        <end position="179"/>
    </location>
</feature>
<keyword evidence="2" id="KW-0378">Hydrolase</keyword>